<dbReference type="EMBL" id="PRDG01000003">
    <property type="protein sequence ID" value="MBP2623480.1"/>
    <property type="molecule type" value="Genomic_DNA"/>
</dbReference>
<protein>
    <recommendedName>
        <fullName evidence="4">DUF3278 domain-containing protein</fullName>
    </recommendedName>
</protein>
<evidence type="ECO:0000256" key="1">
    <source>
        <dbReference type="SAM" id="Phobius"/>
    </source>
</evidence>
<reference evidence="2 3" key="1">
    <citation type="submission" date="2018-02" db="EMBL/GenBank/DDBJ databases">
        <title>Draft genome sequence of Streptococcus oricebi CCUG 70868T type strain.</title>
        <authorList>
            <person name="Mendez V."/>
            <person name="Salva-Serra F."/>
            <person name="Jaen-Luchoro D."/>
            <person name="Gonzales-Siles L."/>
            <person name="Karlsson R."/>
            <person name="Engstrom-Jakobsson H."/>
            <person name="Busquets A."/>
            <person name="Gomila M."/>
            <person name="Pineiro-Iglesias B."/>
            <person name="Bennasar-Figueras A."/>
            <person name="Seeger M."/>
            <person name="Moore E."/>
        </authorList>
    </citation>
    <scope>NUCLEOTIDE SEQUENCE [LARGE SCALE GENOMIC DNA]</scope>
    <source>
        <strain evidence="2 3">CCUG 70868</strain>
    </source>
</reference>
<evidence type="ECO:0008006" key="4">
    <source>
        <dbReference type="Google" id="ProtNLM"/>
    </source>
</evidence>
<accession>A0ABS5B3Y0</accession>
<feature type="transmembrane region" description="Helical" evidence="1">
    <location>
        <begin position="36"/>
        <end position="54"/>
    </location>
</feature>
<keyword evidence="3" id="KW-1185">Reference proteome</keyword>
<feature type="transmembrane region" description="Helical" evidence="1">
    <location>
        <begin position="144"/>
        <end position="165"/>
    </location>
</feature>
<organism evidence="2 3">
    <name type="scientific">Streptococcus oricebi</name>
    <dbReference type="NCBI Taxonomy" id="1547447"/>
    <lineage>
        <taxon>Bacteria</taxon>
        <taxon>Bacillati</taxon>
        <taxon>Bacillota</taxon>
        <taxon>Bacilli</taxon>
        <taxon>Lactobacillales</taxon>
        <taxon>Streptococcaceae</taxon>
        <taxon>Streptococcus</taxon>
    </lineage>
</organism>
<keyword evidence="1" id="KW-1133">Transmembrane helix</keyword>
<keyword evidence="1" id="KW-0812">Transmembrane</keyword>
<dbReference type="InterPro" id="IPR021697">
    <property type="entry name" value="DUF3278"/>
</dbReference>
<dbReference type="Proteomes" id="UP001519296">
    <property type="component" value="Unassembled WGS sequence"/>
</dbReference>
<sequence>MNKETLIEKMIKRFYGVSGQLDEYRRSELDKIGNQLFIFLTYFLLFGNLCALVLASKYPKFVGQNYPLLLEVVLLAFFAYILYRTKKKELLEINPEEMTAKELKKYKYAASKAALFFGLGFHILMSGFLAWMQKGDFWGQVLDGRLILASFLGGLFFGVCIKISLKLRQYKGKGD</sequence>
<proteinExistence type="predicted"/>
<evidence type="ECO:0000313" key="2">
    <source>
        <dbReference type="EMBL" id="MBP2623480.1"/>
    </source>
</evidence>
<gene>
    <name evidence="2" type="ORF">C4K46_05940</name>
</gene>
<keyword evidence="1" id="KW-0472">Membrane</keyword>
<comment type="caution">
    <text evidence="2">The sequence shown here is derived from an EMBL/GenBank/DDBJ whole genome shotgun (WGS) entry which is preliminary data.</text>
</comment>
<dbReference type="Pfam" id="PF11683">
    <property type="entry name" value="DUF3278"/>
    <property type="match status" value="1"/>
</dbReference>
<evidence type="ECO:0000313" key="3">
    <source>
        <dbReference type="Proteomes" id="UP001519296"/>
    </source>
</evidence>
<name>A0ABS5B3Y0_9STRE</name>
<feature type="transmembrane region" description="Helical" evidence="1">
    <location>
        <begin position="113"/>
        <end position="132"/>
    </location>
</feature>
<feature type="transmembrane region" description="Helical" evidence="1">
    <location>
        <begin position="66"/>
        <end position="83"/>
    </location>
</feature>
<dbReference type="RefSeq" id="WP_209627978.1">
    <property type="nucleotide sequence ID" value="NZ_PRDG01000003.1"/>
</dbReference>